<sequence length="87" mass="9382">MLLAKQVKVNRGSPLVTVHLERPSGSGKTAMVATVGISSDFPYLKIVAAPEVPHVRVPRTQVTQSSSFIQQVMSLPSPVDIAFCYCL</sequence>
<evidence type="ECO:0008006" key="3">
    <source>
        <dbReference type="Google" id="ProtNLM"/>
    </source>
</evidence>
<evidence type="ECO:0000313" key="2">
    <source>
        <dbReference type="Proteomes" id="UP001177003"/>
    </source>
</evidence>
<dbReference type="Proteomes" id="UP001177003">
    <property type="component" value="Chromosome 4"/>
</dbReference>
<reference evidence="1" key="1">
    <citation type="submission" date="2023-04" db="EMBL/GenBank/DDBJ databases">
        <authorList>
            <person name="Vijverberg K."/>
            <person name="Xiong W."/>
            <person name="Schranz E."/>
        </authorList>
    </citation>
    <scope>NUCLEOTIDE SEQUENCE</scope>
</reference>
<keyword evidence="2" id="KW-1185">Reference proteome</keyword>
<proteinExistence type="predicted"/>
<accession>A0AA35YRY6</accession>
<dbReference type="AlphaFoldDB" id="A0AA35YRY6"/>
<gene>
    <name evidence="1" type="ORF">LSALG_LOCUS18646</name>
</gene>
<dbReference type="EMBL" id="OX465080">
    <property type="protein sequence ID" value="CAI9278807.1"/>
    <property type="molecule type" value="Genomic_DNA"/>
</dbReference>
<protein>
    <recommendedName>
        <fullName evidence="3">Vesicle-fusing ATPase</fullName>
    </recommendedName>
</protein>
<name>A0AA35YRY6_LACSI</name>
<evidence type="ECO:0000313" key="1">
    <source>
        <dbReference type="EMBL" id="CAI9278807.1"/>
    </source>
</evidence>
<organism evidence="1 2">
    <name type="scientific">Lactuca saligna</name>
    <name type="common">Willowleaf lettuce</name>
    <dbReference type="NCBI Taxonomy" id="75948"/>
    <lineage>
        <taxon>Eukaryota</taxon>
        <taxon>Viridiplantae</taxon>
        <taxon>Streptophyta</taxon>
        <taxon>Embryophyta</taxon>
        <taxon>Tracheophyta</taxon>
        <taxon>Spermatophyta</taxon>
        <taxon>Magnoliopsida</taxon>
        <taxon>eudicotyledons</taxon>
        <taxon>Gunneridae</taxon>
        <taxon>Pentapetalae</taxon>
        <taxon>asterids</taxon>
        <taxon>campanulids</taxon>
        <taxon>Asterales</taxon>
        <taxon>Asteraceae</taxon>
        <taxon>Cichorioideae</taxon>
        <taxon>Cichorieae</taxon>
        <taxon>Lactucinae</taxon>
        <taxon>Lactuca</taxon>
    </lineage>
</organism>